<dbReference type="EMBL" id="SMTG01000004">
    <property type="protein sequence ID" value="TDK30710.1"/>
    <property type="molecule type" value="Genomic_DNA"/>
</dbReference>
<dbReference type="RefSeq" id="WP_133393783.1">
    <property type="nucleotide sequence ID" value="NZ_SMTG01000004.1"/>
</dbReference>
<feature type="signal peptide" evidence="1">
    <location>
        <begin position="1"/>
        <end position="24"/>
    </location>
</feature>
<evidence type="ECO:0000313" key="2">
    <source>
        <dbReference type="EMBL" id="TDK30710.1"/>
    </source>
</evidence>
<keyword evidence="3" id="KW-1185">Reference proteome</keyword>
<sequence length="118" mass="12830">MRIPPLATALTLALALTATLPSLAQAHANTAPTASYVTERPVADARDCLAIIFGAIAREGYDVAWMGESARPVVWVTNQHMLLASVHLQETPEGTRVDYRAERPPQAQDFEKALMTCK</sequence>
<dbReference type="AlphaFoldDB" id="A0A4R5U8C0"/>
<organism evidence="2 3">
    <name type="scientific">Luteimonas terrae</name>
    <dbReference type="NCBI Taxonomy" id="1530191"/>
    <lineage>
        <taxon>Bacteria</taxon>
        <taxon>Pseudomonadati</taxon>
        <taxon>Pseudomonadota</taxon>
        <taxon>Gammaproteobacteria</taxon>
        <taxon>Lysobacterales</taxon>
        <taxon>Lysobacteraceae</taxon>
        <taxon>Luteimonas</taxon>
    </lineage>
</organism>
<name>A0A4R5U8C0_9GAMM</name>
<dbReference type="Proteomes" id="UP000295543">
    <property type="component" value="Unassembled WGS sequence"/>
</dbReference>
<protein>
    <submittedName>
        <fullName evidence="2">Uncharacterized protein</fullName>
    </submittedName>
</protein>
<feature type="chain" id="PRO_5020278357" evidence="1">
    <location>
        <begin position="25"/>
        <end position="118"/>
    </location>
</feature>
<gene>
    <name evidence="2" type="ORF">E2F49_10175</name>
</gene>
<evidence type="ECO:0000256" key="1">
    <source>
        <dbReference type="SAM" id="SignalP"/>
    </source>
</evidence>
<keyword evidence="1" id="KW-0732">Signal</keyword>
<evidence type="ECO:0000313" key="3">
    <source>
        <dbReference type="Proteomes" id="UP000295543"/>
    </source>
</evidence>
<comment type="caution">
    <text evidence="2">The sequence shown here is derived from an EMBL/GenBank/DDBJ whole genome shotgun (WGS) entry which is preliminary data.</text>
</comment>
<proteinExistence type="predicted"/>
<accession>A0A4R5U8C0</accession>
<reference evidence="2 3" key="1">
    <citation type="submission" date="2019-03" db="EMBL/GenBank/DDBJ databases">
        <title>Luteimonas zhaokaii sp.nov., isolated from the rectal contents of Plateau pika in Yushu, Qinghai Province, China.</title>
        <authorList>
            <person name="Zhang G."/>
        </authorList>
    </citation>
    <scope>NUCLEOTIDE SEQUENCE [LARGE SCALE GENOMIC DNA]</scope>
    <source>
        <strain evidence="2 3">THG-MD21</strain>
    </source>
</reference>